<feature type="compositionally biased region" description="Low complexity" evidence="3">
    <location>
        <begin position="999"/>
        <end position="1013"/>
    </location>
</feature>
<proteinExistence type="predicted"/>
<evidence type="ECO:0000256" key="2">
    <source>
        <dbReference type="PROSITE-ProRule" id="PRU00176"/>
    </source>
</evidence>
<protein>
    <recommendedName>
        <fullName evidence="4">RRM domain-containing protein</fullName>
    </recommendedName>
</protein>
<dbReference type="GO" id="GO:0005737">
    <property type="term" value="C:cytoplasm"/>
    <property type="evidence" value="ECO:0007669"/>
    <property type="project" value="TreeGrafter"/>
</dbReference>
<feature type="compositionally biased region" description="Low complexity" evidence="3">
    <location>
        <begin position="1076"/>
        <end position="1112"/>
    </location>
</feature>
<dbReference type="InterPro" id="IPR032296">
    <property type="entry name" value="CEBP_ZZ"/>
</dbReference>
<dbReference type="GO" id="GO:0043022">
    <property type="term" value="F:ribosome binding"/>
    <property type="evidence" value="ECO:0007669"/>
    <property type="project" value="TreeGrafter"/>
</dbReference>
<feature type="compositionally biased region" description="Polar residues" evidence="3">
    <location>
        <begin position="245"/>
        <end position="269"/>
    </location>
</feature>
<evidence type="ECO:0000256" key="3">
    <source>
        <dbReference type="SAM" id="MobiDB-lite"/>
    </source>
</evidence>
<feature type="compositionally biased region" description="Low complexity" evidence="3">
    <location>
        <begin position="442"/>
        <end position="451"/>
    </location>
</feature>
<sequence length="1172" mass="122700">GSQASSPSTVSGTSSVGKGGDGSHSTNLAHHHHQLQHNQQHLQQQSQQNHHHQQQHHHHHHTTLGSFSSSLGSSLGSSSMTRPTTTVCDDSGSSILGSGGGNSSASGSVSSNPFNFSSLRIPSPSLNSPDLLMSGVLLGGGIAGSSSSSSSSSSGISCGGAASAGSGQSPTTHSFYSTLQQQQPGSGSCSGSTADALPSSSGSAGGFEGFRFDSDLMLGCGSGGIAATNALTTETLKQRRRNISFDCSSPTNGTSSPGEGNSPSLTLLCSNSGRNYRNGNSYSQPQQNTLSHHQQSTSVQQYDLLSGSNNGTAGGSNGGGGGGISSNQNVTGAMGSFDSNSGTKNNGTLSLFGCGNGSLSRSHSPPDHSDTSSLLTSLESTSILDMLNYLTLGQSTNSLTTNSGHHNQQSNSQLAPYTSTLNSLYQQQQQHQQTSGTGPFGGANNAASNNGNSASLSGLNIGSTGFTSEYDRLQSLQALNTLRLLQQTQQLSQLQQLQFSQSLLPAATAGNSGGIFGNCGTTSTGGSISTSGSNALTASSGIGSNMTATGGSNSISNNNMQTKTWSTSSHMVPPHRQGSSSPSLNGGSGGGNGYADINLDRIARFHRSSAAHYDATCTWSGVLPPRSNRLVTYSSKIFLGGMPWDISEQSLVQIFKPFGSIKVEWPGKEQQATQPKGYVYIIFESDKQVKALLQACTYTTPNGSMHVNHGGAGAGNYGSNSHTAMNGASSIRSVTRAGSSYDDAPPHQHQQSHRQQVMPMSNLNKLLAPPGAKINFKISSKRIKSKDVEVIPWNIADSNYVKSASQKLDPTKTVFVGALHGQLTAEGLAKIMNDLFDGVVYVGIDTDKYKYPLGSARVTFNNSRSYMKAVSAAFIEIRTSKFTKKLQVDPYLEDSLCSMCTVQHGPYFCREIMCFRYFCRSCWQLQHSREVYLQNHKPLTRNSKFTAIIGVGPQQQSHTTGGNNSNHHLHQQSFDHSPYYSNHHHHHHHHHHGGSGRDSLSQQSNSGVSSNNHQYHHHNNNHHHQQQQGSRLSMLQQQQQQQHHHHQQHHRALTKSPSPSMCNGVTDGSGIGCSGGNNTSNTNSNSSSPVGIGNNARLNTSSTSSSCSSNSLNGSNASVNCSSGNGGGTSSEHVSSCVGSLSLQQLSFVTGASGSGGSSGSGNGNGGSGLLI</sequence>
<feature type="compositionally biased region" description="Basic residues" evidence="3">
    <location>
        <begin position="1014"/>
        <end position="1025"/>
    </location>
</feature>
<dbReference type="PANTHER" id="PTHR12566">
    <property type="entry name" value="CYTOPLASMIC POLYADENYLATION ELEMENT BINDING PROTEIN CPEB"/>
    <property type="match status" value="1"/>
</dbReference>
<feature type="compositionally biased region" description="Low complexity" evidence="3">
    <location>
        <begin position="270"/>
        <end position="283"/>
    </location>
</feature>
<feature type="compositionally biased region" description="Basic residues" evidence="3">
    <location>
        <begin position="982"/>
        <end position="994"/>
    </location>
</feature>
<dbReference type="GO" id="GO:2000766">
    <property type="term" value="P:negative regulation of cytoplasmic translation"/>
    <property type="evidence" value="ECO:0007669"/>
    <property type="project" value="TreeGrafter"/>
</dbReference>
<feature type="compositionally biased region" description="Gly residues" evidence="3">
    <location>
        <begin position="1153"/>
        <end position="1172"/>
    </location>
</feature>
<feature type="region of interest" description="Disordered" evidence="3">
    <location>
        <begin position="423"/>
        <end position="451"/>
    </location>
</feature>
<dbReference type="GO" id="GO:0003730">
    <property type="term" value="F:mRNA 3'-UTR binding"/>
    <property type="evidence" value="ECO:0007669"/>
    <property type="project" value="InterPro"/>
</dbReference>
<dbReference type="FunFam" id="4.10.640.40:FF:000002">
    <property type="entry name" value="Putative Cytoplasmic polyadenylation element-binding protein 1"/>
    <property type="match status" value="1"/>
</dbReference>
<feature type="compositionally biased region" description="Basic residues" evidence="3">
    <location>
        <begin position="1042"/>
        <end position="1053"/>
    </location>
</feature>
<feature type="domain" description="RRM" evidence="4">
    <location>
        <begin position="635"/>
        <end position="703"/>
    </location>
</feature>
<keyword evidence="1 2" id="KW-0694">RNA-binding</keyword>
<feature type="region of interest" description="Disordered" evidence="3">
    <location>
        <begin position="1"/>
        <end position="110"/>
    </location>
</feature>
<feature type="region of interest" description="Disordered" evidence="3">
    <location>
        <begin position="547"/>
        <end position="590"/>
    </location>
</feature>
<feature type="compositionally biased region" description="Gly residues" evidence="3">
    <location>
        <begin position="312"/>
        <end position="324"/>
    </location>
</feature>
<keyword evidence="6" id="KW-1185">Reference proteome</keyword>
<feature type="region of interest" description="Disordered" evidence="3">
    <location>
        <begin position="732"/>
        <end position="752"/>
    </location>
</feature>
<feature type="compositionally biased region" description="Polar residues" evidence="3">
    <location>
        <begin position="953"/>
        <end position="975"/>
    </location>
</feature>
<feature type="compositionally biased region" description="Low complexity" evidence="3">
    <location>
        <begin position="180"/>
        <end position="192"/>
    </location>
</feature>
<dbReference type="InterPro" id="IPR038446">
    <property type="entry name" value="CEBP_ZZ_sf"/>
</dbReference>
<feature type="region of interest" description="Disordered" evidence="3">
    <location>
        <begin position="953"/>
        <end position="1112"/>
    </location>
</feature>
<feature type="compositionally biased region" description="Low complexity" evidence="3">
    <location>
        <begin position="157"/>
        <end position="167"/>
    </location>
</feature>
<evidence type="ECO:0000259" key="4">
    <source>
        <dbReference type="PROSITE" id="PS50102"/>
    </source>
</evidence>
<dbReference type="GO" id="GO:0045202">
    <property type="term" value="C:synapse"/>
    <property type="evidence" value="ECO:0007669"/>
    <property type="project" value="TreeGrafter"/>
</dbReference>
<feature type="compositionally biased region" description="Polar residues" evidence="3">
    <location>
        <begin position="547"/>
        <end position="570"/>
    </location>
</feature>
<feature type="region of interest" description="Disordered" evidence="3">
    <location>
        <begin position="157"/>
        <end position="200"/>
    </location>
</feature>
<feature type="compositionally biased region" description="Low complexity" evidence="3">
    <location>
        <begin position="63"/>
        <end position="79"/>
    </location>
</feature>
<feature type="compositionally biased region" description="Low complexity" evidence="3">
    <location>
        <begin position="36"/>
        <end position="48"/>
    </location>
</feature>
<dbReference type="Proteomes" id="UP000075881">
    <property type="component" value="Unassembled WGS sequence"/>
</dbReference>
<feature type="compositionally biased region" description="Basic residues" evidence="3">
    <location>
        <begin position="49"/>
        <end position="62"/>
    </location>
</feature>
<dbReference type="InterPro" id="IPR034819">
    <property type="entry name" value="CPEB"/>
</dbReference>
<dbReference type="GO" id="GO:0005634">
    <property type="term" value="C:nucleus"/>
    <property type="evidence" value="ECO:0007669"/>
    <property type="project" value="TreeGrafter"/>
</dbReference>
<dbReference type="GO" id="GO:0043005">
    <property type="term" value="C:neuron projection"/>
    <property type="evidence" value="ECO:0007669"/>
    <property type="project" value="TreeGrafter"/>
</dbReference>
<reference evidence="5" key="2">
    <citation type="submission" date="2020-05" db="UniProtKB">
        <authorList>
            <consortium name="EnsemblMetazoa"/>
        </authorList>
    </citation>
    <scope>IDENTIFICATION</scope>
    <source>
        <strain evidence="5">ACHKN1017</strain>
    </source>
</reference>
<dbReference type="Gene3D" id="3.30.70.330">
    <property type="match status" value="2"/>
</dbReference>
<dbReference type="STRING" id="43041.A0A182KFH8"/>
<feature type="region of interest" description="Disordered" evidence="3">
    <location>
        <begin position="242"/>
        <end position="342"/>
    </location>
</feature>
<feature type="region of interest" description="Disordered" evidence="3">
    <location>
        <begin position="1152"/>
        <end position="1172"/>
    </location>
</feature>
<organism evidence="5 6">
    <name type="scientific">Anopheles christyi</name>
    <dbReference type="NCBI Taxonomy" id="43041"/>
    <lineage>
        <taxon>Eukaryota</taxon>
        <taxon>Metazoa</taxon>
        <taxon>Ecdysozoa</taxon>
        <taxon>Arthropoda</taxon>
        <taxon>Hexapoda</taxon>
        <taxon>Insecta</taxon>
        <taxon>Pterygota</taxon>
        <taxon>Neoptera</taxon>
        <taxon>Endopterygota</taxon>
        <taxon>Diptera</taxon>
        <taxon>Nematocera</taxon>
        <taxon>Culicoidea</taxon>
        <taxon>Culicidae</taxon>
        <taxon>Anophelinae</taxon>
        <taxon>Anopheles</taxon>
    </lineage>
</organism>
<dbReference type="VEuPathDB" id="VectorBase:ACHR009516"/>
<dbReference type="InterPro" id="IPR012677">
    <property type="entry name" value="Nucleotide-bd_a/b_plait_sf"/>
</dbReference>
<dbReference type="AlphaFoldDB" id="A0A182KFH8"/>
<feature type="compositionally biased region" description="Polar residues" evidence="3">
    <location>
        <begin position="284"/>
        <end position="303"/>
    </location>
</feature>
<dbReference type="SMART" id="SM00360">
    <property type="entry name" value="RRM"/>
    <property type="match status" value="2"/>
</dbReference>
<dbReference type="CDD" id="cd19757">
    <property type="entry name" value="Bbox1"/>
    <property type="match status" value="1"/>
</dbReference>
<evidence type="ECO:0000313" key="6">
    <source>
        <dbReference type="Proteomes" id="UP000075881"/>
    </source>
</evidence>
<dbReference type="Pfam" id="PF16366">
    <property type="entry name" value="CEBP_ZZ"/>
    <property type="match status" value="1"/>
</dbReference>
<dbReference type="SUPFAM" id="SSF54928">
    <property type="entry name" value="RNA-binding domain, RBD"/>
    <property type="match status" value="1"/>
</dbReference>
<dbReference type="EnsemblMetazoa" id="ACHR009516-RA">
    <property type="protein sequence ID" value="ACHR009516-PA"/>
    <property type="gene ID" value="ACHR009516"/>
</dbReference>
<dbReference type="InterPro" id="IPR000504">
    <property type="entry name" value="RRM_dom"/>
</dbReference>
<evidence type="ECO:0000313" key="5">
    <source>
        <dbReference type="EnsemblMetazoa" id="ACHR009516-PA"/>
    </source>
</evidence>
<dbReference type="Gene3D" id="4.10.640.40">
    <property type="entry name" value="Cytoplasmic polyadenylation element-binding protein, ZZ domain"/>
    <property type="match status" value="1"/>
</dbReference>
<dbReference type="PROSITE" id="PS50102">
    <property type="entry name" value="RRM"/>
    <property type="match status" value="2"/>
</dbReference>
<feature type="compositionally biased region" description="Polar residues" evidence="3">
    <location>
        <begin position="168"/>
        <end position="179"/>
    </location>
</feature>
<dbReference type="FunFam" id="3.30.70.330:FF:000054">
    <property type="entry name" value="Cytoplasmic polyadenylation element-binding protein 1"/>
    <property type="match status" value="1"/>
</dbReference>
<feature type="domain" description="RRM" evidence="4">
    <location>
        <begin position="812"/>
        <end position="893"/>
    </location>
</feature>
<evidence type="ECO:0000256" key="1">
    <source>
        <dbReference type="ARBA" id="ARBA00022884"/>
    </source>
</evidence>
<feature type="compositionally biased region" description="Low complexity" evidence="3">
    <location>
        <begin position="1"/>
        <end position="16"/>
    </location>
</feature>
<dbReference type="GO" id="GO:0000900">
    <property type="term" value="F:mRNA regulatory element binding translation repressor activity"/>
    <property type="evidence" value="ECO:0007669"/>
    <property type="project" value="TreeGrafter"/>
</dbReference>
<dbReference type="PANTHER" id="PTHR12566:SF9">
    <property type="entry name" value="CYTOPLASMIC POLYADENYLATION ELEMENT-BINDING PROTEIN 1"/>
    <property type="match status" value="1"/>
</dbReference>
<reference evidence="6" key="1">
    <citation type="submission" date="2013-03" db="EMBL/GenBank/DDBJ databases">
        <title>The Genome Sequence of Anopheles christyi ACHKN1017.</title>
        <authorList>
            <consortium name="The Broad Institute Genomics Platform"/>
            <person name="Neafsey D.E."/>
            <person name="Besansky N."/>
            <person name="Walker B."/>
            <person name="Young S.K."/>
            <person name="Zeng Q."/>
            <person name="Gargeya S."/>
            <person name="Fitzgerald M."/>
            <person name="Haas B."/>
            <person name="Abouelleil A."/>
            <person name="Allen A.W."/>
            <person name="Alvarado L."/>
            <person name="Arachchi H.M."/>
            <person name="Berlin A.M."/>
            <person name="Chapman S.B."/>
            <person name="Gainer-Dewar J."/>
            <person name="Goldberg J."/>
            <person name="Griggs A."/>
            <person name="Gujja S."/>
            <person name="Hansen M."/>
            <person name="Howarth C."/>
            <person name="Imamovic A."/>
            <person name="Ireland A."/>
            <person name="Larimer J."/>
            <person name="McCowan C."/>
            <person name="Murphy C."/>
            <person name="Pearson M."/>
            <person name="Poon T.W."/>
            <person name="Priest M."/>
            <person name="Roberts A."/>
            <person name="Saif S."/>
            <person name="Shea T."/>
            <person name="Sisk P."/>
            <person name="Sykes S."/>
            <person name="Wortman J."/>
            <person name="Nusbaum C."/>
            <person name="Birren B."/>
        </authorList>
    </citation>
    <scope>NUCLEOTIDE SEQUENCE [LARGE SCALE GENOMIC DNA]</scope>
    <source>
        <strain evidence="6">ACHKN1017</strain>
    </source>
</reference>
<name>A0A182KFH8_9DIPT</name>
<dbReference type="InterPro" id="IPR035979">
    <property type="entry name" value="RBD_domain_sf"/>
</dbReference>
<dbReference type="GO" id="GO:0008135">
    <property type="term" value="F:translation factor activity, RNA binding"/>
    <property type="evidence" value="ECO:0007669"/>
    <property type="project" value="TreeGrafter"/>
</dbReference>
<accession>A0A182KFH8</accession>
<dbReference type="Pfam" id="PF16367">
    <property type="entry name" value="RRM_7"/>
    <property type="match status" value="1"/>
</dbReference>
<dbReference type="CDD" id="cd12725">
    <property type="entry name" value="RRM2_CPEB1"/>
    <property type="match status" value="1"/>
</dbReference>